<dbReference type="RefSeq" id="XP_003150967.1">
    <property type="nucleotide sequence ID" value="XM_003150919.1"/>
</dbReference>
<dbReference type="AlphaFoldDB" id="A0A1S0TFQ2"/>
<dbReference type="GeneID" id="9952919"/>
<evidence type="ECO:0000256" key="1">
    <source>
        <dbReference type="SAM" id="Phobius"/>
    </source>
</evidence>
<sequence>MDQMQAMQHKFANFKLQSNAVATPWSAVIAIQEKAKNDAKLLVIYRYGAFLLILLMVLSITLNVSVHWEKYRREVVLKQY</sequence>
<organism evidence="2">
    <name type="scientific">Loa loa</name>
    <name type="common">Eye worm</name>
    <name type="synonym">Filaria loa</name>
    <dbReference type="NCBI Taxonomy" id="7209"/>
    <lineage>
        <taxon>Eukaryota</taxon>
        <taxon>Metazoa</taxon>
        <taxon>Ecdysozoa</taxon>
        <taxon>Nematoda</taxon>
        <taxon>Chromadorea</taxon>
        <taxon>Rhabditida</taxon>
        <taxon>Spirurina</taxon>
        <taxon>Spiruromorpha</taxon>
        <taxon>Filarioidea</taxon>
        <taxon>Onchocercidae</taxon>
        <taxon>Loa</taxon>
    </lineage>
</organism>
<dbReference type="KEGG" id="loa:LOAG_15428"/>
<dbReference type="InParanoid" id="A0A1S0TFQ2"/>
<proteinExistence type="predicted"/>
<gene>
    <name evidence="2" type="ORF">LOAG_15428</name>
</gene>
<protein>
    <submittedName>
        <fullName evidence="2">Uncharacterized protein</fullName>
    </submittedName>
</protein>
<keyword evidence="1" id="KW-0812">Transmembrane</keyword>
<evidence type="ECO:0000313" key="2">
    <source>
        <dbReference type="EMBL" id="EFO13102.1"/>
    </source>
</evidence>
<dbReference type="CTD" id="9952919"/>
<keyword evidence="1" id="KW-1133">Transmembrane helix</keyword>
<feature type="transmembrane region" description="Helical" evidence="1">
    <location>
        <begin position="44"/>
        <end position="64"/>
    </location>
</feature>
<name>A0A1S0TFQ2_LOALO</name>
<accession>A0A1S0TFQ2</accession>
<dbReference type="EMBL" id="JH714023">
    <property type="protein sequence ID" value="EFO13102.1"/>
    <property type="molecule type" value="Genomic_DNA"/>
</dbReference>
<reference evidence="2" key="1">
    <citation type="submission" date="2012-04" db="EMBL/GenBank/DDBJ databases">
        <title>The Genome Sequence of Loa loa.</title>
        <authorList>
            <consortium name="The Broad Institute Genome Sequencing Platform"/>
            <consortium name="Broad Institute Genome Sequencing Center for Infectious Disease"/>
            <person name="Nutman T.B."/>
            <person name="Fink D.L."/>
            <person name="Russ C."/>
            <person name="Young S."/>
            <person name="Zeng Q."/>
            <person name="Gargeya S."/>
            <person name="Alvarado L."/>
            <person name="Berlin A."/>
            <person name="Chapman S.B."/>
            <person name="Chen Z."/>
            <person name="Freedman E."/>
            <person name="Gellesch M."/>
            <person name="Goldberg J."/>
            <person name="Griggs A."/>
            <person name="Gujja S."/>
            <person name="Heilman E.R."/>
            <person name="Heiman D."/>
            <person name="Howarth C."/>
            <person name="Mehta T."/>
            <person name="Neiman D."/>
            <person name="Pearson M."/>
            <person name="Roberts A."/>
            <person name="Saif S."/>
            <person name="Shea T."/>
            <person name="Shenoy N."/>
            <person name="Sisk P."/>
            <person name="Stolte C."/>
            <person name="Sykes S."/>
            <person name="White J."/>
            <person name="Yandava C."/>
            <person name="Haas B."/>
            <person name="Henn M.R."/>
            <person name="Nusbaum C."/>
            <person name="Birren B."/>
        </authorList>
    </citation>
    <scope>NUCLEOTIDE SEQUENCE [LARGE SCALE GENOMIC DNA]</scope>
</reference>
<keyword evidence="1" id="KW-0472">Membrane</keyword>